<organism evidence="6 7">
    <name type="scientific">Roseibium album</name>
    <dbReference type="NCBI Taxonomy" id="311410"/>
    <lineage>
        <taxon>Bacteria</taxon>
        <taxon>Pseudomonadati</taxon>
        <taxon>Pseudomonadota</taxon>
        <taxon>Alphaproteobacteria</taxon>
        <taxon>Hyphomicrobiales</taxon>
        <taxon>Stappiaceae</taxon>
        <taxon>Roseibium</taxon>
    </lineage>
</organism>
<keyword evidence="1" id="KW-0805">Transcription regulation</keyword>
<dbReference type="GeneID" id="97667855"/>
<protein>
    <submittedName>
        <fullName evidence="6">Copper outer membrane regulator</fullName>
    </submittedName>
</protein>
<dbReference type="Proteomes" id="UP000049983">
    <property type="component" value="Unassembled WGS sequence"/>
</dbReference>
<reference evidence="7" key="1">
    <citation type="submission" date="2015-07" db="EMBL/GenBank/DDBJ databases">
        <authorList>
            <person name="Rodrigo-Torres Lidia"/>
            <person name="Arahal R.David."/>
        </authorList>
    </citation>
    <scope>NUCLEOTIDE SEQUENCE [LARGE SCALE GENOMIC DNA]</scope>
    <source>
        <strain evidence="7">CECT 5096</strain>
    </source>
</reference>
<dbReference type="AlphaFoldDB" id="A0A0M7AGJ1"/>
<dbReference type="Gene3D" id="1.10.10.60">
    <property type="entry name" value="Homeodomain-like"/>
    <property type="match status" value="1"/>
</dbReference>
<dbReference type="PANTHER" id="PTHR47506">
    <property type="entry name" value="TRANSCRIPTIONAL REGULATORY PROTEIN"/>
    <property type="match status" value="1"/>
</dbReference>
<name>A0A0M7AGJ1_9HYPH</name>
<dbReference type="STRING" id="311410.LA5095_03024"/>
<dbReference type="InterPro" id="IPR023772">
    <property type="entry name" value="DNA-bd_HTH_TetR-type_CS"/>
</dbReference>
<evidence type="ECO:0000256" key="1">
    <source>
        <dbReference type="ARBA" id="ARBA00023015"/>
    </source>
</evidence>
<sequence>MARPREFDPEEAMDKAMGLFWDVGYEEASLTELLAAMEITKGSFYKAFQDKQSVYLASLDRYNSKVISGTVSYLGDSGQGTGRERILGLFAMVADAVKRDGDRLGCFLCNALIDKAAEGGEAESKLQAMVHRLENAFFQAVTDDGSAGEKEARETARGILSAYFGLRVLGRAGLSGEMAMDCIRQVEWLLYRVKT</sequence>
<evidence type="ECO:0000259" key="5">
    <source>
        <dbReference type="PROSITE" id="PS50977"/>
    </source>
</evidence>
<accession>A0A0M7AGJ1</accession>
<dbReference type="PROSITE" id="PS50977">
    <property type="entry name" value="HTH_TETR_2"/>
    <property type="match status" value="1"/>
</dbReference>
<evidence type="ECO:0000313" key="6">
    <source>
        <dbReference type="EMBL" id="CTQ64466.1"/>
    </source>
</evidence>
<dbReference type="Pfam" id="PF00440">
    <property type="entry name" value="TetR_N"/>
    <property type="match status" value="1"/>
</dbReference>
<evidence type="ECO:0000256" key="3">
    <source>
        <dbReference type="ARBA" id="ARBA00023163"/>
    </source>
</evidence>
<dbReference type="SUPFAM" id="SSF48498">
    <property type="entry name" value="Tetracyclin repressor-like, C-terminal domain"/>
    <property type="match status" value="1"/>
</dbReference>
<evidence type="ECO:0000256" key="4">
    <source>
        <dbReference type="PROSITE-ProRule" id="PRU00335"/>
    </source>
</evidence>
<dbReference type="PANTHER" id="PTHR47506:SF10">
    <property type="entry name" value="TRANSCRIPTIONAL REGULATORY PROTEIN"/>
    <property type="match status" value="1"/>
</dbReference>
<dbReference type="EMBL" id="CXWC01000001">
    <property type="protein sequence ID" value="CTQ64466.1"/>
    <property type="molecule type" value="Genomic_DNA"/>
</dbReference>
<dbReference type="SUPFAM" id="SSF46689">
    <property type="entry name" value="Homeodomain-like"/>
    <property type="match status" value="1"/>
</dbReference>
<keyword evidence="7" id="KW-1185">Reference proteome</keyword>
<feature type="DNA-binding region" description="H-T-H motif" evidence="4">
    <location>
        <begin position="29"/>
        <end position="48"/>
    </location>
</feature>
<keyword evidence="2 4" id="KW-0238">DNA-binding</keyword>
<dbReference type="OrthoDB" id="9779746at2"/>
<gene>
    <name evidence="6" type="primary">comR_1</name>
    <name evidence="6" type="ORF">LA5096_00393</name>
</gene>
<dbReference type="Gene3D" id="1.10.357.10">
    <property type="entry name" value="Tetracycline Repressor, domain 2"/>
    <property type="match status" value="1"/>
</dbReference>
<feature type="domain" description="HTH tetR-type" evidence="5">
    <location>
        <begin position="6"/>
        <end position="66"/>
    </location>
</feature>
<keyword evidence="3" id="KW-0804">Transcription</keyword>
<proteinExistence type="predicted"/>
<dbReference type="InterPro" id="IPR009057">
    <property type="entry name" value="Homeodomain-like_sf"/>
</dbReference>
<dbReference type="InterPro" id="IPR001647">
    <property type="entry name" value="HTH_TetR"/>
</dbReference>
<dbReference type="InterPro" id="IPR036271">
    <property type="entry name" value="Tet_transcr_reg_TetR-rel_C_sf"/>
</dbReference>
<dbReference type="PROSITE" id="PS01081">
    <property type="entry name" value="HTH_TETR_1"/>
    <property type="match status" value="1"/>
</dbReference>
<dbReference type="GO" id="GO:0003677">
    <property type="term" value="F:DNA binding"/>
    <property type="evidence" value="ECO:0007669"/>
    <property type="project" value="UniProtKB-UniRule"/>
</dbReference>
<evidence type="ECO:0000313" key="7">
    <source>
        <dbReference type="Proteomes" id="UP000049983"/>
    </source>
</evidence>
<evidence type="ECO:0000256" key="2">
    <source>
        <dbReference type="ARBA" id="ARBA00023125"/>
    </source>
</evidence>
<dbReference type="RefSeq" id="WP_055116283.1">
    <property type="nucleotide sequence ID" value="NZ_CANKXR010000007.1"/>
</dbReference>